<name>M5U130_9BACT</name>
<gene>
    <name evidence="1" type="ORF">RSSM_03481</name>
</gene>
<dbReference type="AlphaFoldDB" id="M5U130"/>
<accession>M5U130</accession>
<sequence>MWIGQVEFRNALDQTCAVGGLGTGDHLPSGPDAVIFGVFSRKHVFLRKRWAGNTFWRLGSRLDAAKPPGKSVGLFFLRCSAIKVSVVSRISNAN</sequence>
<comment type="caution">
    <text evidence="1">The sequence shown here is derived from an EMBL/GenBank/DDBJ whole genome shotgun (WGS) entry which is preliminary data.</text>
</comment>
<reference evidence="1 2" key="1">
    <citation type="journal article" date="2013" name="Mar. Genomics">
        <title>Expression of sulfatases in Rhodopirellula baltica and the diversity of sulfatases in the genus Rhodopirellula.</title>
        <authorList>
            <person name="Wegner C.E."/>
            <person name="Richter-Heitmann T."/>
            <person name="Klindworth A."/>
            <person name="Klockow C."/>
            <person name="Richter M."/>
            <person name="Achstetter T."/>
            <person name="Glockner F.O."/>
            <person name="Harder J."/>
        </authorList>
    </citation>
    <scope>NUCLEOTIDE SEQUENCE [LARGE SCALE GENOMIC DNA]</scope>
    <source>
        <strain evidence="1 2">SM41</strain>
    </source>
</reference>
<dbReference type="EMBL" id="ANOH01000228">
    <property type="protein sequence ID" value="EMI55157.1"/>
    <property type="molecule type" value="Genomic_DNA"/>
</dbReference>
<organism evidence="1 2">
    <name type="scientific">Rhodopirellula sallentina SM41</name>
    <dbReference type="NCBI Taxonomy" id="1263870"/>
    <lineage>
        <taxon>Bacteria</taxon>
        <taxon>Pseudomonadati</taxon>
        <taxon>Planctomycetota</taxon>
        <taxon>Planctomycetia</taxon>
        <taxon>Pirellulales</taxon>
        <taxon>Pirellulaceae</taxon>
        <taxon>Rhodopirellula</taxon>
    </lineage>
</organism>
<evidence type="ECO:0000313" key="2">
    <source>
        <dbReference type="Proteomes" id="UP000011885"/>
    </source>
</evidence>
<evidence type="ECO:0000313" key="1">
    <source>
        <dbReference type="EMBL" id="EMI55157.1"/>
    </source>
</evidence>
<keyword evidence="2" id="KW-1185">Reference proteome</keyword>
<dbReference type="PATRIC" id="fig|1263870.3.peg.3704"/>
<proteinExistence type="predicted"/>
<protein>
    <submittedName>
        <fullName evidence="1">Uncharacterized protein</fullName>
    </submittedName>
</protein>
<dbReference type="Proteomes" id="UP000011885">
    <property type="component" value="Unassembled WGS sequence"/>
</dbReference>